<evidence type="ECO:0000313" key="2">
    <source>
        <dbReference type="Proteomes" id="UP000054260"/>
    </source>
</evidence>
<sequence>DEIIIEAKKRTQLNLPDNFVVTDLEVKARVVWTLEDPEPDDSISIDFYAFRERQTEGDFLNFFKNPDSIMEHRLFNDVVRPGENTFEIDSKHSGSLEMILEIINEGSSENIDWLALYDYEASSDSSVTIYLSGTVWVKRVVE</sequence>
<proteinExistence type="predicted"/>
<dbReference type="Proteomes" id="UP000054260">
    <property type="component" value="Unassembled WGS sequence"/>
</dbReference>
<protein>
    <submittedName>
        <fullName evidence="1">Uncharacterized protein</fullName>
    </submittedName>
</protein>
<organism evidence="1 2">
    <name type="scientific">Mesotoga infera</name>
    <dbReference type="NCBI Taxonomy" id="1236046"/>
    <lineage>
        <taxon>Bacteria</taxon>
        <taxon>Thermotogati</taxon>
        <taxon>Thermotogota</taxon>
        <taxon>Thermotogae</taxon>
        <taxon>Kosmotogales</taxon>
        <taxon>Kosmotogaceae</taxon>
        <taxon>Mesotoga</taxon>
    </lineage>
</organism>
<dbReference type="PATRIC" id="fig|1236046.6.peg.47"/>
<comment type="caution">
    <text evidence="1">The sequence shown here is derived from an EMBL/GenBank/DDBJ whole genome shotgun (WGS) entry which is preliminary data.</text>
</comment>
<gene>
    <name evidence="1" type="ORF">XD86_1174</name>
</gene>
<dbReference type="EMBL" id="LGGH01000204">
    <property type="protein sequence ID" value="KUK66488.1"/>
    <property type="molecule type" value="Genomic_DNA"/>
</dbReference>
<accession>A0A101GXJ7</accession>
<name>A0A101GXJ7_9BACT</name>
<dbReference type="AlphaFoldDB" id="A0A101GXJ7"/>
<evidence type="ECO:0000313" key="1">
    <source>
        <dbReference type="EMBL" id="KUK66488.1"/>
    </source>
</evidence>
<feature type="non-terminal residue" evidence="1">
    <location>
        <position position="1"/>
    </location>
</feature>
<reference evidence="2" key="1">
    <citation type="journal article" date="2015" name="MBio">
        <title>Genome-Resolved Metagenomic Analysis Reveals Roles for Candidate Phyla and Other Microbial Community Members in Biogeochemical Transformations in Oil Reservoirs.</title>
        <authorList>
            <person name="Hu P."/>
            <person name="Tom L."/>
            <person name="Singh A."/>
            <person name="Thomas B.C."/>
            <person name="Baker B.J."/>
            <person name="Piceno Y.M."/>
            <person name="Andersen G.L."/>
            <person name="Banfield J.F."/>
        </authorList>
    </citation>
    <scope>NUCLEOTIDE SEQUENCE [LARGE SCALE GENOMIC DNA]</scope>
</reference>